<dbReference type="EMBL" id="KN832577">
    <property type="protein sequence ID" value="KII83453.1"/>
    <property type="molecule type" value="Genomic_DNA"/>
</dbReference>
<name>A0A0C9T5R7_PLICR</name>
<gene>
    <name evidence="1" type="ORF">PLICRDRAFT_85659</name>
</gene>
<organism evidence="1 2">
    <name type="scientific">Plicaturopsis crispa FD-325 SS-3</name>
    <dbReference type="NCBI Taxonomy" id="944288"/>
    <lineage>
        <taxon>Eukaryota</taxon>
        <taxon>Fungi</taxon>
        <taxon>Dikarya</taxon>
        <taxon>Basidiomycota</taxon>
        <taxon>Agaricomycotina</taxon>
        <taxon>Agaricomycetes</taxon>
        <taxon>Agaricomycetidae</taxon>
        <taxon>Amylocorticiales</taxon>
        <taxon>Amylocorticiaceae</taxon>
        <taxon>Plicatura</taxon>
        <taxon>Plicaturopsis crispa</taxon>
    </lineage>
</organism>
<proteinExistence type="predicted"/>
<keyword evidence="2" id="KW-1185">Reference proteome</keyword>
<dbReference type="InterPro" id="IPR041078">
    <property type="entry name" value="Plavaka"/>
</dbReference>
<evidence type="ECO:0000313" key="1">
    <source>
        <dbReference type="EMBL" id="KII83453.1"/>
    </source>
</evidence>
<feature type="non-terminal residue" evidence="1">
    <location>
        <position position="162"/>
    </location>
</feature>
<evidence type="ECO:0000313" key="2">
    <source>
        <dbReference type="Proteomes" id="UP000053263"/>
    </source>
</evidence>
<dbReference type="OrthoDB" id="2418900at2759"/>
<accession>A0A0C9T5R7</accession>
<dbReference type="HOGENOM" id="CLU_006344_5_2_1"/>
<reference evidence="1 2" key="1">
    <citation type="submission" date="2014-06" db="EMBL/GenBank/DDBJ databases">
        <title>Evolutionary Origins and Diversification of the Mycorrhizal Mutualists.</title>
        <authorList>
            <consortium name="DOE Joint Genome Institute"/>
            <consortium name="Mycorrhizal Genomics Consortium"/>
            <person name="Kohler A."/>
            <person name="Kuo A."/>
            <person name="Nagy L.G."/>
            <person name="Floudas D."/>
            <person name="Copeland A."/>
            <person name="Barry K.W."/>
            <person name="Cichocki N."/>
            <person name="Veneault-Fourrey C."/>
            <person name="LaButti K."/>
            <person name="Lindquist E.A."/>
            <person name="Lipzen A."/>
            <person name="Lundell T."/>
            <person name="Morin E."/>
            <person name="Murat C."/>
            <person name="Riley R."/>
            <person name="Ohm R."/>
            <person name="Sun H."/>
            <person name="Tunlid A."/>
            <person name="Henrissat B."/>
            <person name="Grigoriev I.V."/>
            <person name="Hibbett D.S."/>
            <person name="Martin F."/>
        </authorList>
    </citation>
    <scope>NUCLEOTIDE SEQUENCE [LARGE SCALE GENOMIC DNA]</scope>
    <source>
        <strain evidence="1 2">FD-325 SS-3</strain>
    </source>
</reference>
<dbReference type="Proteomes" id="UP000053263">
    <property type="component" value="Unassembled WGS sequence"/>
</dbReference>
<dbReference type="Pfam" id="PF18759">
    <property type="entry name" value="Plavaka"/>
    <property type="match status" value="1"/>
</dbReference>
<sequence>GETFGASKTSFETIRDEQVLRGAEIWGPFVNEEEWDLAKWLMLNVGHNQAEAFLKMPIAGTYIRLQIQRRVDPAYHNKGALLDDIDELPGGIRWKCEDVHVQGDLLDDDGKTRSETLEMWFRDPVECVRELMGNPAFRDVMAYAPERLFSDEAGEDKVINEM</sequence>
<dbReference type="AlphaFoldDB" id="A0A0C9T5R7"/>
<protein>
    <submittedName>
        <fullName evidence="1">Uncharacterized protein</fullName>
    </submittedName>
</protein>
<feature type="non-terminal residue" evidence="1">
    <location>
        <position position="1"/>
    </location>
</feature>